<feature type="domain" description="Histidine-specific methyltransferase SAM-dependent" evidence="3">
    <location>
        <begin position="35"/>
        <end position="346"/>
    </location>
</feature>
<dbReference type="AlphaFoldDB" id="A0A939K135"/>
<gene>
    <name evidence="4" type="primary">egtD</name>
    <name evidence="4" type="ORF">J2I48_16625</name>
</gene>
<sequence length="348" mass="38863">MAIHGNPAYSGLNGSQTQLIPDVPTAHQAEALDLADAVRRGLTGSPKQLSSRFFYDDEGSRLFSEIMHLPEYYLTRCEYEILDTYKADLLALFSADNRPFELVELGAGDGLKTKLLLDHFWNELADFTYTPVDISKAALDGLVADIAQQWPQMALSPQHDDYFNTLKRLGNQAANEGNHTRTVVLFLGSNIGNFSPAEAVAFYRQIGQHLHPGDLVLTGFDLQKHPAIIHAAYNDSAGLTRAFNLNLLRRLNRDLDADFDLAAFDHYETYNPENGEARSYLVSEREQIVQLAALNLSVPFAAGEVIHTEISRKFSRAGIEHLAQQSGFSLTDWFTDSKKYFADVVYSK</sequence>
<evidence type="ECO:0000259" key="3">
    <source>
        <dbReference type="Pfam" id="PF10017"/>
    </source>
</evidence>
<dbReference type="RefSeq" id="WP_207336598.1">
    <property type="nucleotide sequence ID" value="NZ_JAFMYU010000013.1"/>
</dbReference>
<dbReference type="PIRSF" id="PIRSF018005">
    <property type="entry name" value="UCP018005"/>
    <property type="match status" value="1"/>
</dbReference>
<dbReference type="NCBIfam" id="TIGR03438">
    <property type="entry name" value="egtD_ergothio"/>
    <property type="match status" value="1"/>
</dbReference>
<dbReference type="InterPro" id="IPR017804">
    <property type="entry name" value="MeTrfase_EgtD-like"/>
</dbReference>
<evidence type="ECO:0000256" key="2">
    <source>
        <dbReference type="ARBA" id="ARBA00022679"/>
    </source>
</evidence>
<dbReference type="InterPro" id="IPR051128">
    <property type="entry name" value="EgtD_Methyltrsf_superfamily"/>
</dbReference>
<keyword evidence="5" id="KW-1185">Reference proteome</keyword>
<comment type="caution">
    <text evidence="4">The sequence shown here is derived from an EMBL/GenBank/DDBJ whole genome shotgun (WGS) entry which is preliminary data.</text>
</comment>
<dbReference type="EC" id="2.1.1.44" evidence="4"/>
<dbReference type="Gene3D" id="3.40.50.150">
    <property type="entry name" value="Vaccinia Virus protein VP39"/>
    <property type="match status" value="1"/>
</dbReference>
<dbReference type="GO" id="GO:0032259">
    <property type="term" value="P:methylation"/>
    <property type="evidence" value="ECO:0007669"/>
    <property type="project" value="UniProtKB-KW"/>
</dbReference>
<dbReference type="Proteomes" id="UP000664795">
    <property type="component" value="Unassembled WGS sequence"/>
</dbReference>
<keyword evidence="2 4" id="KW-0808">Transferase</keyword>
<name>A0A939K135_9BACT</name>
<evidence type="ECO:0000256" key="1">
    <source>
        <dbReference type="ARBA" id="ARBA00022603"/>
    </source>
</evidence>
<dbReference type="InterPro" id="IPR029063">
    <property type="entry name" value="SAM-dependent_MTases_sf"/>
</dbReference>
<dbReference type="EMBL" id="JAFMYU010000013">
    <property type="protein sequence ID" value="MBO0932636.1"/>
    <property type="molecule type" value="Genomic_DNA"/>
</dbReference>
<evidence type="ECO:0000313" key="5">
    <source>
        <dbReference type="Proteomes" id="UP000664795"/>
    </source>
</evidence>
<dbReference type="PANTHER" id="PTHR43397">
    <property type="entry name" value="ERGOTHIONEINE BIOSYNTHESIS PROTEIN 1"/>
    <property type="match status" value="1"/>
</dbReference>
<proteinExistence type="predicted"/>
<dbReference type="InterPro" id="IPR035094">
    <property type="entry name" value="EgtD"/>
</dbReference>
<dbReference type="PANTHER" id="PTHR43397:SF1">
    <property type="entry name" value="ERGOTHIONEINE BIOSYNTHESIS PROTEIN 1"/>
    <property type="match status" value="1"/>
</dbReference>
<dbReference type="Pfam" id="PF10017">
    <property type="entry name" value="Methyltransf_33"/>
    <property type="match status" value="1"/>
</dbReference>
<dbReference type="GO" id="GO:0052706">
    <property type="term" value="F:L-histidine N(alpha)-methyltransferase activity"/>
    <property type="evidence" value="ECO:0007669"/>
    <property type="project" value="UniProtKB-EC"/>
</dbReference>
<accession>A0A939K135</accession>
<keyword evidence="1 4" id="KW-0489">Methyltransferase</keyword>
<dbReference type="SUPFAM" id="SSF53335">
    <property type="entry name" value="S-adenosyl-L-methionine-dependent methyltransferases"/>
    <property type="match status" value="1"/>
</dbReference>
<protein>
    <submittedName>
        <fullName evidence="4">L-histidine N(Alpha)-methyltransferase</fullName>
        <ecNumber evidence="4">2.1.1.44</ecNumber>
    </submittedName>
</protein>
<dbReference type="InterPro" id="IPR019257">
    <property type="entry name" value="MeTrfase_dom"/>
</dbReference>
<organism evidence="4 5">
    <name type="scientific">Fibrella aquatilis</name>
    <dbReference type="NCBI Taxonomy" id="2817059"/>
    <lineage>
        <taxon>Bacteria</taxon>
        <taxon>Pseudomonadati</taxon>
        <taxon>Bacteroidota</taxon>
        <taxon>Cytophagia</taxon>
        <taxon>Cytophagales</taxon>
        <taxon>Spirosomataceae</taxon>
        <taxon>Fibrella</taxon>
    </lineage>
</organism>
<reference evidence="4 5" key="1">
    <citation type="submission" date="2021-03" db="EMBL/GenBank/DDBJ databases">
        <title>Fibrella sp. HMF5036 genome sequencing and assembly.</title>
        <authorList>
            <person name="Kang H."/>
            <person name="Kim H."/>
            <person name="Bae S."/>
            <person name="Joh K."/>
        </authorList>
    </citation>
    <scope>NUCLEOTIDE SEQUENCE [LARGE SCALE GENOMIC DNA]</scope>
    <source>
        <strain evidence="4 5">HMF5036</strain>
    </source>
</reference>
<evidence type="ECO:0000313" key="4">
    <source>
        <dbReference type="EMBL" id="MBO0932636.1"/>
    </source>
</evidence>